<proteinExistence type="predicted"/>
<comment type="caution">
    <text evidence="1">The sequence shown here is derived from an EMBL/GenBank/DDBJ whole genome shotgun (WGS) entry which is preliminary data.</text>
</comment>
<name>A0AAN9LIW2_PHACN</name>
<protein>
    <submittedName>
        <fullName evidence="1">Uncharacterized protein</fullName>
    </submittedName>
</protein>
<dbReference type="EMBL" id="JAYMYR010000010">
    <property type="protein sequence ID" value="KAK7335122.1"/>
    <property type="molecule type" value="Genomic_DNA"/>
</dbReference>
<evidence type="ECO:0000313" key="1">
    <source>
        <dbReference type="EMBL" id="KAK7335122.1"/>
    </source>
</evidence>
<evidence type="ECO:0000313" key="2">
    <source>
        <dbReference type="Proteomes" id="UP001374584"/>
    </source>
</evidence>
<dbReference type="Proteomes" id="UP001374584">
    <property type="component" value="Unassembled WGS sequence"/>
</dbReference>
<dbReference type="AlphaFoldDB" id="A0AAN9LIW2"/>
<gene>
    <name evidence="1" type="ORF">VNO80_26896</name>
</gene>
<organism evidence="1 2">
    <name type="scientific">Phaseolus coccineus</name>
    <name type="common">Scarlet runner bean</name>
    <name type="synonym">Phaseolus multiflorus</name>
    <dbReference type="NCBI Taxonomy" id="3886"/>
    <lineage>
        <taxon>Eukaryota</taxon>
        <taxon>Viridiplantae</taxon>
        <taxon>Streptophyta</taxon>
        <taxon>Embryophyta</taxon>
        <taxon>Tracheophyta</taxon>
        <taxon>Spermatophyta</taxon>
        <taxon>Magnoliopsida</taxon>
        <taxon>eudicotyledons</taxon>
        <taxon>Gunneridae</taxon>
        <taxon>Pentapetalae</taxon>
        <taxon>rosids</taxon>
        <taxon>fabids</taxon>
        <taxon>Fabales</taxon>
        <taxon>Fabaceae</taxon>
        <taxon>Papilionoideae</taxon>
        <taxon>50 kb inversion clade</taxon>
        <taxon>NPAAA clade</taxon>
        <taxon>indigoferoid/millettioid clade</taxon>
        <taxon>Phaseoleae</taxon>
        <taxon>Phaseolus</taxon>
    </lineage>
</organism>
<accession>A0AAN9LIW2</accession>
<sequence>MSWLRLKWGGIHCQFSNPLQLNLPCLYMEIEVPQPNGTTNMVLQLPEILQNEQGFPPLLSKTSGLVDDPFLPHYLFAEELVHTSIPRWRWDPILEWEKQGIYSENSICSAPLCLCSALGLSSSPSFLSTQRFVGSLQCFNSLNLLLSGVLPFITKSKRSAHKGVFGWYSLP</sequence>
<keyword evidence="2" id="KW-1185">Reference proteome</keyword>
<reference evidence="1 2" key="1">
    <citation type="submission" date="2024-01" db="EMBL/GenBank/DDBJ databases">
        <title>The genomes of 5 underutilized Papilionoideae crops provide insights into root nodulation and disease resistanc.</title>
        <authorList>
            <person name="Jiang F."/>
        </authorList>
    </citation>
    <scope>NUCLEOTIDE SEQUENCE [LARGE SCALE GENOMIC DNA]</scope>
    <source>
        <strain evidence="1">JINMINGXINNONG_FW02</strain>
        <tissue evidence="1">Leaves</tissue>
    </source>
</reference>